<feature type="chain" id="PRO_5045622818" evidence="5">
    <location>
        <begin position="21"/>
        <end position="302"/>
    </location>
</feature>
<evidence type="ECO:0000256" key="2">
    <source>
        <dbReference type="ARBA" id="ARBA00022723"/>
    </source>
</evidence>
<dbReference type="InterPro" id="IPR024079">
    <property type="entry name" value="MetalloPept_cat_dom_sf"/>
</dbReference>
<gene>
    <name evidence="7" type="ORF">O0235_05520</name>
</gene>
<keyword evidence="1" id="KW-0645">Protease</keyword>
<dbReference type="InterPro" id="IPR001818">
    <property type="entry name" value="Pept_M10_metallopeptidase"/>
</dbReference>
<keyword evidence="8" id="KW-1185">Reference proteome</keyword>
<evidence type="ECO:0000313" key="8">
    <source>
        <dbReference type="Proteomes" id="UP001212803"/>
    </source>
</evidence>
<dbReference type="Gene3D" id="3.40.390.10">
    <property type="entry name" value="Collagenase (Catalytic Domain)"/>
    <property type="match status" value="1"/>
</dbReference>
<feature type="domain" description="Peptidase M10 metallopeptidase" evidence="6">
    <location>
        <begin position="233"/>
        <end position="283"/>
    </location>
</feature>
<evidence type="ECO:0000256" key="3">
    <source>
        <dbReference type="ARBA" id="ARBA00022801"/>
    </source>
</evidence>
<keyword evidence="5" id="KW-0732">Signal</keyword>
<name>A0ABY7MAD5_9CHLR</name>
<keyword evidence="3 7" id="KW-0378">Hydrolase</keyword>
<dbReference type="Proteomes" id="UP001212803">
    <property type="component" value="Chromosome"/>
</dbReference>
<dbReference type="Pfam" id="PF00413">
    <property type="entry name" value="Peptidase_M10"/>
    <property type="match status" value="1"/>
</dbReference>
<protein>
    <submittedName>
        <fullName evidence="7">Matrixin family metalloprotease</fullName>
        <ecNumber evidence="7">3.4.24.-</ecNumber>
    </submittedName>
</protein>
<keyword evidence="2" id="KW-0479">Metal-binding</keyword>
<dbReference type="SUPFAM" id="SSF55486">
    <property type="entry name" value="Metalloproteases ('zincins'), catalytic domain"/>
    <property type="match status" value="1"/>
</dbReference>
<keyword evidence="7" id="KW-0482">Metalloprotease</keyword>
<reference evidence="7 8" key="1">
    <citation type="journal article" date="2023" name="ISME J.">
        <title>Thermophilic Dehalococcoidia with unusual traits shed light on an unexpected past.</title>
        <authorList>
            <person name="Palmer M."/>
            <person name="Covington J.K."/>
            <person name="Zhou E.M."/>
            <person name="Thomas S.C."/>
            <person name="Habib N."/>
            <person name="Seymour C.O."/>
            <person name="Lai D."/>
            <person name="Johnston J."/>
            <person name="Hashimi A."/>
            <person name="Jiao J.Y."/>
            <person name="Muok A.R."/>
            <person name="Liu L."/>
            <person name="Xian W.D."/>
            <person name="Zhi X.Y."/>
            <person name="Li M.M."/>
            <person name="Silva L.P."/>
            <person name="Bowen B.P."/>
            <person name="Louie K."/>
            <person name="Briegel A."/>
            <person name="Pett-Ridge J."/>
            <person name="Weber P.K."/>
            <person name="Tocheva E.I."/>
            <person name="Woyke T."/>
            <person name="Northen T.R."/>
            <person name="Mayali X."/>
            <person name="Li W.J."/>
            <person name="Hedlund B.P."/>
        </authorList>
    </citation>
    <scope>NUCLEOTIDE SEQUENCE [LARGE SCALE GENOMIC DNA]</scope>
    <source>
        <strain evidence="7 8">YIM 72310</strain>
    </source>
</reference>
<proteinExistence type="predicted"/>
<evidence type="ECO:0000256" key="5">
    <source>
        <dbReference type="SAM" id="SignalP"/>
    </source>
</evidence>
<evidence type="ECO:0000259" key="6">
    <source>
        <dbReference type="Pfam" id="PF00413"/>
    </source>
</evidence>
<dbReference type="RefSeq" id="WP_270057538.1">
    <property type="nucleotide sequence ID" value="NZ_CP115149.1"/>
</dbReference>
<evidence type="ECO:0000313" key="7">
    <source>
        <dbReference type="EMBL" id="WBL37024.1"/>
    </source>
</evidence>
<sequence>MRFAYLAAALLLLAASLAAGQPGPAPVRAGPGEPPPPAAPPAFTETRLAFLLPGPAGPLVLDIAAVAPAGAGADPAALAAGVLAAHPGAVPLQPAAASAAYVLGDERGGVRWRVPVVAWRYNPAGATPFLDPKAALEAVTLGADGWRFAGGTPVQFVYEGETATPTGCRGDPGATGYAPDGENVVGWGPIPGGYLGYACWVSSPSLVEGTPFFELVEFDIVFRPDFQYTPELLRALALHEFGHALGLGHSDRCPGAAMCGGPASLDHIEPQADDIAGLIALYGRAGPAPLPPRALLPLVARD</sequence>
<keyword evidence="4" id="KW-0862">Zinc</keyword>
<feature type="signal peptide" evidence="5">
    <location>
        <begin position="1"/>
        <end position="20"/>
    </location>
</feature>
<dbReference type="GO" id="GO:0008237">
    <property type="term" value="F:metallopeptidase activity"/>
    <property type="evidence" value="ECO:0007669"/>
    <property type="project" value="UniProtKB-KW"/>
</dbReference>
<accession>A0ABY7MAD5</accession>
<evidence type="ECO:0000256" key="4">
    <source>
        <dbReference type="ARBA" id="ARBA00022833"/>
    </source>
</evidence>
<dbReference type="EC" id="3.4.24.-" evidence="7"/>
<organism evidence="7 8">
    <name type="scientific">Tepidiforma flava</name>
    <dbReference type="NCBI Taxonomy" id="3004094"/>
    <lineage>
        <taxon>Bacteria</taxon>
        <taxon>Bacillati</taxon>
        <taxon>Chloroflexota</taxon>
        <taxon>Tepidiformia</taxon>
        <taxon>Tepidiformales</taxon>
        <taxon>Tepidiformaceae</taxon>
        <taxon>Tepidiforma</taxon>
    </lineage>
</organism>
<evidence type="ECO:0000256" key="1">
    <source>
        <dbReference type="ARBA" id="ARBA00022670"/>
    </source>
</evidence>
<dbReference type="EMBL" id="CP115149">
    <property type="protein sequence ID" value="WBL37024.1"/>
    <property type="molecule type" value="Genomic_DNA"/>
</dbReference>